<evidence type="ECO:0000256" key="7">
    <source>
        <dbReference type="SAM" id="SignalP"/>
    </source>
</evidence>
<feature type="site" description="Important for catalytic activity, responsible for pKa modulation of the active site Glu and correct orientation of both the proton donor and substrate" evidence="6">
    <location>
        <position position="162"/>
    </location>
</feature>
<dbReference type="PANTHER" id="PTHR42812:SF12">
    <property type="entry name" value="BETA-XYLOSIDASE-RELATED"/>
    <property type="match status" value="1"/>
</dbReference>
<dbReference type="EMBL" id="BAIV01000001">
    <property type="protein sequence ID" value="GAE81873.1"/>
    <property type="molecule type" value="Genomic_DNA"/>
</dbReference>
<dbReference type="Gene3D" id="2.60.120.260">
    <property type="entry name" value="Galactose-binding domain-like"/>
    <property type="match status" value="1"/>
</dbReference>
<dbReference type="SUPFAM" id="SSF49899">
    <property type="entry name" value="Concanavalin A-like lectins/glucanases"/>
    <property type="match status" value="1"/>
</dbReference>
<dbReference type="Proteomes" id="UP000019131">
    <property type="component" value="Unassembled WGS sequence"/>
</dbReference>
<evidence type="ECO:0000313" key="10">
    <source>
        <dbReference type="Proteomes" id="UP000019131"/>
    </source>
</evidence>
<dbReference type="InterPro" id="IPR006710">
    <property type="entry name" value="Glyco_hydro_43"/>
</dbReference>
<dbReference type="InterPro" id="IPR023296">
    <property type="entry name" value="Glyco_hydro_beta-prop_sf"/>
</dbReference>
<dbReference type="InterPro" id="IPR006584">
    <property type="entry name" value="Cellulose-bd_IV"/>
</dbReference>
<comment type="similarity">
    <text evidence="1">Belongs to the glycosyl hydrolase 43 family.</text>
</comment>
<keyword evidence="4" id="KW-0326">Glycosidase</keyword>
<dbReference type="SUPFAM" id="SSF75005">
    <property type="entry name" value="Arabinanase/levansucrase/invertase"/>
    <property type="match status" value="1"/>
</dbReference>
<dbReference type="Gene3D" id="2.60.120.200">
    <property type="match status" value="1"/>
</dbReference>
<evidence type="ECO:0000256" key="4">
    <source>
        <dbReference type="ARBA" id="ARBA00023295"/>
    </source>
</evidence>
<organism evidence="9 10">
    <name type="scientific">Bacteroides reticulotermitis JCM 10512</name>
    <dbReference type="NCBI Taxonomy" id="1445607"/>
    <lineage>
        <taxon>Bacteria</taxon>
        <taxon>Pseudomonadati</taxon>
        <taxon>Bacteroidota</taxon>
        <taxon>Bacteroidia</taxon>
        <taxon>Bacteroidales</taxon>
        <taxon>Bacteroidaceae</taxon>
        <taxon>Bacteroides</taxon>
    </lineage>
</organism>
<reference evidence="9 10" key="1">
    <citation type="journal article" date="2014" name="Genome Announc.">
        <title>Draft Genome Sequence of Bacteroides reticulotermitis Strain JCM 10512T, Isolated from the Gut of a Termite.</title>
        <authorList>
            <person name="Yuki M."/>
            <person name="Oshima K."/>
            <person name="Suda W."/>
            <person name="Sakamoto M."/>
            <person name="Iida T."/>
            <person name="Hattori M."/>
            <person name="Ohkuma M."/>
        </authorList>
    </citation>
    <scope>NUCLEOTIDE SEQUENCE [LARGE SCALE GENOMIC DNA]</scope>
    <source>
        <strain evidence="9 10">JCM 10512</strain>
    </source>
</reference>
<feature type="active site" description="Proton donor" evidence="5">
    <location>
        <position position="210"/>
    </location>
</feature>
<dbReference type="SMART" id="SM00606">
    <property type="entry name" value="CBD_IV"/>
    <property type="match status" value="1"/>
</dbReference>
<dbReference type="GO" id="GO:0030246">
    <property type="term" value="F:carbohydrate binding"/>
    <property type="evidence" value="ECO:0007669"/>
    <property type="project" value="InterPro"/>
</dbReference>
<accession>W4UMM8</accession>
<dbReference type="CDD" id="cd09001">
    <property type="entry name" value="GH43_FsAxh1-like"/>
    <property type="match status" value="1"/>
</dbReference>
<evidence type="ECO:0000256" key="6">
    <source>
        <dbReference type="PIRSR" id="PIRSR606710-2"/>
    </source>
</evidence>
<evidence type="ECO:0000256" key="5">
    <source>
        <dbReference type="PIRSR" id="PIRSR606710-1"/>
    </source>
</evidence>
<feature type="chain" id="PRO_5004850076" evidence="7">
    <location>
        <begin position="22"/>
        <end position="660"/>
    </location>
</feature>
<dbReference type="InterPro" id="IPR051795">
    <property type="entry name" value="Glycosyl_Hydrlase_43"/>
</dbReference>
<gene>
    <name evidence="9" type="ORF">JCM10512_34</name>
</gene>
<dbReference type="GO" id="GO:0005975">
    <property type="term" value="P:carbohydrate metabolic process"/>
    <property type="evidence" value="ECO:0007669"/>
    <property type="project" value="InterPro"/>
</dbReference>
<feature type="signal peptide" evidence="7">
    <location>
        <begin position="1"/>
        <end position="21"/>
    </location>
</feature>
<dbReference type="Gene3D" id="2.115.10.20">
    <property type="entry name" value="Glycosyl hydrolase domain, family 43"/>
    <property type="match status" value="1"/>
</dbReference>
<evidence type="ECO:0000313" key="9">
    <source>
        <dbReference type="EMBL" id="GAE81873.1"/>
    </source>
</evidence>
<comment type="caution">
    <text evidence="9">The sequence shown here is derived from an EMBL/GenBank/DDBJ whole genome shotgun (WGS) entry which is preliminary data.</text>
</comment>
<dbReference type="AlphaFoldDB" id="W4UMM8"/>
<feature type="domain" description="Cellulose binding type IV" evidence="8">
    <location>
        <begin position="528"/>
        <end position="660"/>
    </location>
</feature>
<feature type="active site" description="Proton acceptor" evidence="5">
    <location>
        <position position="53"/>
    </location>
</feature>
<dbReference type="InterPro" id="IPR005084">
    <property type="entry name" value="CBM6"/>
</dbReference>
<protein>
    <submittedName>
        <fullName evidence="9">Beta-xylosidase</fullName>
    </submittedName>
</protein>
<evidence type="ECO:0000256" key="1">
    <source>
        <dbReference type="ARBA" id="ARBA00009865"/>
    </source>
</evidence>
<dbReference type="InterPro" id="IPR041542">
    <property type="entry name" value="GH43_C2"/>
</dbReference>
<keyword evidence="10" id="KW-1185">Reference proteome</keyword>
<dbReference type="STRING" id="1445607.JCM10512_34"/>
<dbReference type="PANTHER" id="PTHR42812">
    <property type="entry name" value="BETA-XYLOSIDASE"/>
    <property type="match status" value="1"/>
</dbReference>
<evidence type="ECO:0000256" key="2">
    <source>
        <dbReference type="ARBA" id="ARBA00022729"/>
    </source>
</evidence>
<dbReference type="Pfam" id="PF04616">
    <property type="entry name" value="Glyco_hydro_43"/>
    <property type="match status" value="1"/>
</dbReference>
<dbReference type="Pfam" id="PF03422">
    <property type="entry name" value="CBM_6"/>
    <property type="match status" value="1"/>
</dbReference>
<name>W4UMM8_9BACE</name>
<dbReference type="GO" id="GO:0004553">
    <property type="term" value="F:hydrolase activity, hydrolyzing O-glycosyl compounds"/>
    <property type="evidence" value="ECO:0007669"/>
    <property type="project" value="InterPro"/>
</dbReference>
<keyword evidence="2 7" id="KW-0732">Signal</keyword>
<proteinExistence type="inferred from homology"/>
<evidence type="ECO:0000256" key="3">
    <source>
        <dbReference type="ARBA" id="ARBA00022801"/>
    </source>
</evidence>
<dbReference type="SUPFAM" id="SSF49785">
    <property type="entry name" value="Galactose-binding domain-like"/>
    <property type="match status" value="1"/>
</dbReference>
<keyword evidence="3" id="KW-0378">Hydrolase</keyword>
<dbReference type="Pfam" id="PF17851">
    <property type="entry name" value="GH43_C2"/>
    <property type="match status" value="1"/>
</dbReference>
<sequence length="660" mass="75845">MFMKRFFLVTSMMTIALFISAQSLQEGSVSESRYADNGDGTFTNPVIWGDYPDVDMIRVGEDYYMICSTFCLTPGIPISHSKDLVNWEIIGYAYDRLIGNNVYDMAGGKTRYNGGSWAPCIRYHKGKFYIFYYDNLGYFVTNVSNRPEGPYKQTLLYCHLYDPSVLFDDDGKVYVVHGQNVIYVTEVSEDFTKVISPAKTVFSSFTGAWEGSHIYKRDDYYYICNTAGGTPGREYILRSKNIYGPYEVRELVNTDANLSGCGLHQGGFIDLHNGDSWFFMFQDRVPAGRVPWLFPIKWEEGWPVLPSFENYGRIAPTQRKPFPKANVLGRPFERGDEFSSDRLDLHWQWSHNPDNSKWSLAERRGYLRLHAMQADSWENARNTLVRRFIGPEMTAVTSLDISALKDGDVAGLCVWNKPYSYIGISKQEGKQYLVWTDNGQNIKKSEINIDKNIYFRVTGDNSSIARFEYSRDEKNWFRYGEDFRMEFSGKTYLGNRFGLYCFHTGDGEKGYADFDYMRFSSPYGAANHFNAFNLIPIEFYDDEHNTRLNRVEQNKLSPDQYLEVTESGAWAQYNNIDFGTGVTDFCINALSSLKDSRVEVRLDAPDGELLATCIIPAGQVGREYREYSAPMKSVMGKRKIVLVFHSDYAQSPKVTEFKFK</sequence>
<evidence type="ECO:0000259" key="8">
    <source>
        <dbReference type="SMART" id="SM00606"/>
    </source>
</evidence>
<dbReference type="CDD" id="cd04084">
    <property type="entry name" value="CBM6_xylanase-like"/>
    <property type="match status" value="1"/>
</dbReference>
<dbReference type="InterPro" id="IPR013320">
    <property type="entry name" value="ConA-like_dom_sf"/>
</dbReference>
<dbReference type="InterPro" id="IPR008979">
    <property type="entry name" value="Galactose-bd-like_sf"/>
</dbReference>